<dbReference type="EMBL" id="CM046396">
    <property type="protein sequence ID" value="KAI8538993.1"/>
    <property type="molecule type" value="Genomic_DNA"/>
</dbReference>
<comment type="caution">
    <text evidence="1">The sequence shown here is derived from an EMBL/GenBank/DDBJ whole genome shotgun (WGS) entry which is preliminary data.</text>
</comment>
<keyword evidence="2" id="KW-1185">Reference proteome</keyword>
<gene>
    <name evidence="1" type="ORF">RHMOL_Rhmol09G0146800</name>
</gene>
<protein>
    <submittedName>
        <fullName evidence="1">Uncharacterized protein</fullName>
    </submittedName>
</protein>
<evidence type="ECO:0000313" key="2">
    <source>
        <dbReference type="Proteomes" id="UP001062846"/>
    </source>
</evidence>
<accession>A0ACC0MF88</accession>
<evidence type="ECO:0000313" key="1">
    <source>
        <dbReference type="EMBL" id="KAI8538993.1"/>
    </source>
</evidence>
<organism evidence="1 2">
    <name type="scientific">Rhododendron molle</name>
    <name type="common">Chinese azalea</name>
    <name type="synonym">Azalea mollis</name>
    <dbReference type="NCBI Taxonomy" id="49168"/>
    <lineage>
        <taxon>Eukaryota</taxon>
        <taxon>Viridiplantae</taxon>
        <taxon>Streptophyta</taxon>
        <taxon>Embryophyta</taxon>
        <taxon>Tracheophyta</taxon>
        <taxon>Spermatophyta</taxon>
        <taxon>Magnoliopsida</taxon>
        <taxon>eudicotyledons</taxon>
        <taxon>Gunneridae</taxon>
        <taxon>Pentapetalae</taxon>
        <taxon>asterids</taxon>
        <taxon>Ericales</taxon>
        <taxon>Ericaceae</taxon>
        <taxon>Ericoideae</taxon>
        <taxon>Rhodoreae</taxon>
        <taxon>Rhododendron</taxon>
    </lineage>
</organism>
<proteinExistence type="predicted"/>
<reference evidence="1" key="1">
    <citation type="submission" date="2022-02" db="EMBL/GenBank/DDBJ databases">
        <title>Plant Genome Project.</title>
        <authorList>
            <person name="Zhang R.-G."/>
        </authorList>
    </citation>
    <scope>NUCLEOTIDE SEQUENCE</scope>
    <source>
        <strain evidence="1">AT1</strain>
    </source>
</reference>
<dbReference type="Proteomes" id="UP001062846">
    <property type="component" value="Chromosome 9"/>
</dbReference>
<sequence length="408" mass="44078">MGSALETLCGQAYGAKQYHMLGIHTQRAMLSLLAASIPLSLVWFYTAPILTFFGQNPDISNEAGNFNRWMIPSLFAYALLQCLSRFLQTQSVVVPMVMIYGFTALLHVPVCWVLVFGLGMGSRGAAVANGVSNWVNVVLLGAYVTLSPNCVKTWTGFSREGLDDVVGFLKLAVPSAFMICLEYWSFEMVVLLSGLLPNPQLETSVLSVSLNTCWMVYMISVGLGGAISTRVSNEMGAGRPQGARLALCVMVVVAVVEGVVVGAGTILVRHVWGKLYSNEEEVISYVAKMMPLLALSDFLDGFQCVLSGAARGCGWQNLCAFINLGAYYVVAIPSAVLFAFVLHIGGMGLWMGIICGLSVQVIALVTVNLFTDWEFEATCAMTSFPFSLSSFFQARKAIDSVQKTSTDC</sequence>
<name>A0ACC0MF88_RHOML</name>